<dbReference type="GO" id="GO:0005886">
    <property type="term" value="C:plasma membrane"/>
    <property type="evidence" value="ECO:0007669"/>
    <property type="project" value="TreeGrafter"/>
</dbReference>
<keyword evidence="8" id="KW-1185">Reference proteome</keyword>
<dbReference type="VEuPathDB" id="FungiDB:TAPDE_001212"/>
<dbReference type="PANTHER" id="PTHR23508">
    <property type="entry name" value="CARBOXYLIC ACID TRANSPORTER PROTEIN HOMOLOG"/>
    <property type="match status" value="1"/>
</dbReference>
<proteinExistence type="predicted"/>
<evidence type="ECO:0000256" key="1">
    <source>
        <dbReference type="ARBA" id="ARBA00004141"/>
    </source>
</evidence>
<feature type="transmembrane region" description="Helical" evidence="5">
    <location>
        <begin position="132"/>
        <end position="152"/>
    </location>
</feature>
<feature type="transmembrane region" description="Helical" evidence="5">
    <location>
        <begin position="164"/>
        <end position="184"/>
    </location>
</feature>
<keyword evidence="2 5" id="KW-0812">Transmembrane</keyword>
<reference evidence="7 8" key="1">
    <citation type="journal article" date="2013" name="MBio">
        <title>Genome sequencing of the plant pathogen Taphrina deformans, the causal agent of peach leaf curl.</title>
        <authorList>
            <person name="Cisse O.H."/>
            <person name="Almeida J.M.G.C.F."/>
            <person name="Fonseca A."/>
            <person name="Kumar A.A."/>
            <person name="Salojaervi J."/>
            <person name="Overmyer K."/>
            <person name="Hauser P.M."/>
            <person name="Pagni M."/>
        </authorList>
    </citation>
    <scope>NUCLEOTIDE SEQUENCE [LARGE SCALE GENOMIC DNA]</scope>
    <source>
        <strain evidence="8">PYCC 5710 / ATCC 11124 / CBS 356.35 / IMI 108563 / JCM 9778 / NBRC 8474</strain>
    </source>
</reference>
<keyword evidence="3 5" id="KW-1133">Transmembrane helix</keyword>
<sequence length="496" mass="54200">MGYNPITSLAPPKGAKLQNPITLLRMLGPRQWAFFLVSLLAWTWDAFDFFTVSLTLSTIAEDLSTKERTISLTQASFGITLALMTRSVGAIIFGALSDRFGRKWPFVANVVLYSMVEMSTGFVQTFEQFLGVRALFGVFMGGIYGACAATALEDAPAPARGLLSGLLQQGYAMGNLLAAGFYLAIVPNTEHTWRSLMWFGAGPALLIAAWRAWLPETDTYLRKRAALRAAASAGLETGDSNTEAFVRSIKPALKTHWMTLIYLVALMAGFNFLSHGSQDLYPSLLKLEKGFTPTLVTQTTVVSSFGAILGGTICGWLSDVVGRRLMIISICCLGAALIYPWAYTDGKIIMLAAFAEQFCVQGAWGVIPIHLMELAPPNFRAFVVGTSYQLGNLASSASSTIEAKIGAQFPLPDLVVKGKHTKRYNYGKVMAIFIACVYIYIIVIIALGPQNQGIDLDIVPESEKFDHKQNEDEAESFDMSKSHNVTQIEHVESSRY</sequence>
<feature type="transmembrane region" description="Helical" evidence="5">
    <location>
        <begin position="196"/>
        <end position="214"/>
    </location>
</feature>
<dbReference type="Gene3D" id="1.20.1250.20">
    <property type="entry name" value="MFS general substrate transporter like domains"/>
    <property type="match status" value="1"/>
</dbReference>
<organism evidence="7 8">
    <name type="scientific">Taphrina deformans (strain PYCC 5710 / ATCC 11124 / CBS 356.35 / IMI 108563 / JCM 9778 / NBRC 8474)</name>
    <name type="common">Peach leaf curl fungus</name>
    <name type="synonym">Lalaria deformans</name>
    <dbReference type="NCBI Taxonomy" id="1097556"/>
    <lineage>
        <taxon>Eukaryota</taxon>
        <taxon>Fungi</taxon>
        <taxon>Dikarya</taxon>
        <taxon>Ascomycota</taxon>
        <taxon>Taphrinomycotina</taxon>
        <taxon>Taphrinomycetes</taxon>
        <taxon>Taphrinales</taxon>
        <taxon>Taphrinaceae</taxon>
        <taxon>Taphrina</taxon>
    </lineage>
</organism>
<dbReference type="InterPro" id="IPR005828">
    <property type="entry name" value="MFS_sugar_transport-like"/>
</dbReference>
<accession>R4X7N2</accession>
<dbReference type="InterPro" id="IPR020846">
    <property type="entry name" value="MFS_dom"/>
</dbReference>
<gene>
    <name evidence="7" type="ORF">TAPDE_001212</name>
</gene>
<dbReference type="eggNOG" id="ENOG502QPK1">
    <property type="taxonomic scope" value="Eukaryota"/>
</dbReference>
<evidence type="ECO:0000256" key="5">
    <source>
        <dbReference type="SAM" id="Phobius"/>
    </source>
</evidence>
<dbReference type="AlphaFoldDB" id="R4X7N2"/>
<dbReference type="InterPro" id="IPR036259">
    <property type="entry name" value="MFS_trans_sf"/>
</dbReference>
<comment type="subcellular location">
    <subcellularLocation>
        <location evidence="1">Membrane</location>
        <topology evidence="1">Multi-pass membrane protein</topology>
    </subcellularLocation>
</comment>
<dbReference type="EMBL" id="CAHR02000039">
    <property type="protein sequence ID" value="CCG81441.1"/>
    <property type="molecule type" value="Genomic_DNA"/>
</dbReference>
<keyword evidence="4 5" id="KW-0472">Membrane</keyword>
<evidence type="ECO:0000256" key="3">
    <source>
        <dbReference type="ARBA" id="ARBA00022989"/>
    </source>
</evidence>
<comment type="caution">
    <text evidence="7">The sequence shown here is derived from an EMBL/GenBank/DDBJ whole genome shotgun (WGS) entry which is preliminary data.</text>
</comment>
<feature type="domain" description="Major facilitator superfamily (MFS) profile" evidence="6">
    <location>
        <begin position="34"/>
        <end position="452"/>
    </location>
</feature>
<feature type="transmembrane region" description="Helical" evidence="5">
    <location>
        <begin position="429"/>
        <end position="448"/>
    </location>
</feature>
<dbReference type="GO" id="GO:0015355">
    <property type="term" value="F:secondary active monocarboxylate transmembrane transporter activity"/>
    <property type="evidence" value="ECO:0007669"/>
    <property type="project" value="TreeGrafter"/>
</dbReference>
<dbReference type="Proteomes" id="UP000013776">
    <property type="component" value="Unassembled WGS sequence"/>
</dbReference>
<dbReference type="SUPFAM" id="SSF103473">
    <property type="entry name" value="MFS general substrate transporter"/>
    <property type="match status" value="1"/>
</dbReference>
<dbReference type="Pfam" id="PF00083">
    <property type="entry name" value="Sugar_tr"/>
    <property type="match status" value="1"/>
</dbReference>
<dbReference type="PROSITE" id="PS50850">
    <property type="entry name" value="MFS"/>
    <property type="match status" value="1"/>
</dbReference>
<evidence type="ECO:0000256" key="4">
    <source>
        <dbReference type="ARBA" id="ARBA00023136"/>
    </source>
</evidence>
<protein>
    <submittedName>
        <fullName evidence="7">Sugar transporter family protein</fullName>
    </submittedName>
</protein>
<keyword evidence="7" id="KW-0813">Transport</keyword>
<feature type="transmembrane region" description="Helical" evidence="5">
    <location>
        <begin position="325"/>
        <end position="342"/>
    </location>
</feature>
<evidence type="ECO:0000259" key="6">
    <source>
        <dbReference type="PROSITE" id="PS50850"/>
    </source>
</evidence>
<dbReference type="OrthoDB" id="5296287at2759"/>
<feature type="transmembrane region" description="Helical" evidence="5">
    <location>
        <begin position="75"/>
        <end position="94"/>
    </location>
</feature>
<evidence type="ECO:0000256" key="2">
    <source>
        <dbReference type="ARBA" id="ARBA00022692"/>
    </source>
</evidence>
<name>R4X7N2_TAPDE</name>
<dbReference type="GO" id="GO:0035879">
    <property type="term" value="P:plasma membrane lactate transport"/>
    <property type="evidence" value="ECO:0007669"/>
    <property type="project" value="TreeGrafter"/>
</dbReference>
<feature type="transmembrane region" description="Helical" evidence="5">
    <location>
        <begin position="295"/>
        <end position="318"/>
    </location>
</feature>
<keyword evidence="7" id="KW-0762">Sugar transport</keyword>
<feature type="transmembrane region" description="Helical" evidence="5">
    <location>
        <begin position="32"/>
        <end position="55"/>
    </location>
</feature>
<evidence type="ECO:0000313" key="8">
    <source>
        <dbReference type="Proteomes" id="UP000013776"/>
    </source>
</evidence>
<dbReference type="PANTHER" id="PTHR23508:SF10">
    <property type="entry name" value="CARBOXYLIC ACID TRANSPORTER PROTEIN HOMOLOG"/>
    <property type="match status" value="1"/>
</dbReference>
<evidence type="ECO:0000313" key="7">
    <source>
        <dbReference type="EMBL" id="CCG81441.1"/>
    </source>
</evidence>
<feature type="transmembrane region" description="Helical" evidence="5">
    <location>
        <begin position="257"/>
        <end position="275"/>
    </location>
</feature>
<dbReference type="STRING" id="1097556.R4X7N2"/>
<dbReference type="CDD" id="cd17316">
    <property type="entry name" value="MFS_SV2_like"/>
    <property type="match status" value="1"/>
</dbReference>